<dbReference type="Proteomes" id="UP000294530">
    <property type="component" value="Unassembled WGS sequence"/>
</dbReference>
<organism evidence="2 3">
    <name type="scientific">Bremia lactucae</name>
    <name type="common">Lettuce downy mildew</name>
    <dbReference type="NCBI Taxonomy" id="4779"/>
    <lineage>
        <taxon>Eukaryota</taxon>
        <taxon>Sar</taxon>
        <taxon>Stramenopiles</taxon>
        <taxon>Oomycota</taxon>
        <taxon>Peronosporomycetes</taxon>
        <taxon>Peronosporales</taxon>
        <taxon>Peronosporaceae</taxon>
        <taxon>Bremia</taxon>
    </lineage>
</organism>
<dbReference type="RefSeq" id="XP_067822598.1">
    <property type="nucleotide sequence ID" value="XM_067962810.1"/>
</dbReference>
<dbReference type="Pfam" id="PF15365">
    <property type="entry name" value="PNRC"/>
    <property type="match status" value="1"/>
</dbReference>
<dbReference type="AlphaFoldDB" id="A0A976IJR5"/>
<comment type="caution">
    <text evidence="2">The sequence shown here is derived from an EMBL/GenBank/DDBJ whole genome shotgun (WGS) entry which is preliminary data.</text>
</comment>
<evidence type="ECO:0000313" key="3">
    <source>
        <dbReference type="Proteomes" id="UP000294530"/>
    </source>
</evidence>
<dbReference type="EMBL" id="SHOA02000001">
    <property type="protein sequence ID" value="TDH73099.1"/>
    <property type="molecule type" value="Genomic_DNA"/>
</dbReference>
<sequence length="275" mass="29691">MTSRDLVGRPLVPFFDSDNNLNDSLQLGNDEREEMDIDARVWDKELGYFVYPSDQKGLKPVKLANQDIKTDGGSKLLLTPTMMLSSNVPDHLNSMGMESNSLRDGVHSTLNKRGLKPKSQSNSRRKNNKDEEASTTHGVSSKKVKSKNGNPTTGNSSTQSKQKEQLSASGKWAWSAFQSSPDPAELPMPPFLINAECTNSNASCLNLVAKAPAVPLPLNPLSSNHASAPIACSLPKGPPQSLPSRLAVPPDVATAAPMSIEVSMTQDLRRMLNIG</sequence>
<dbReference type="KEGG" id="blac:94348481"/>
<gene>
    <name evidence="2" type="ORF">CCR75_004724</name>
</gene>
<name>A0A976IJR5_BRELC</name>
<evidence type="ECO:0000313" key="2">
    <source>
        <dbReference type="EMBL" id="TDH73099.1"/>
    </source>
</evidence>
<protein>
    <submittedName>
        <fullName evidence="2">Uncharacterized protein</fullName>
    </submittedName>
</protein>
<reference evidence="2 3" key="1">
    <citation type="journal article" date="2021" name="Genome Biol.">
        <title>AFLAP: assembly-free linkage analysis pipeline using k-mers from genome sequencing data.</title>
        <authorList>
            <person name="Fletcher K."/>
            <person name="Zhang L."/>
            <person name="Gil J."/>
            <person name="Han R."/>
            <person name="Cavanaugh K."/>
            <person name="Michelmore R."/>
        </authorList>
    </citation>
    <scope>NUCLEOTIDE SEQUENCE [LARGE SCALE GENOMIC DNA]</scope>
    <source>
        <strain evidence="2 3">SF5</strain>
    </source>
</reference>
<keyword evidence="3" id="KW-1185">Reference proteome</keyword>
<dbReference type="GeneID" id="94348481"/>
<dbReference type="InterPro" id="IPR028322">
    <property type="entry name" value="PNRC-like_rgn"/>
</dbReference>
<proteinExistence type="predicted"/>
<feature type="compositionally biased region" description="Polar residues" evidence="1">
    <location>
        <begin position="148"/>
        <end position="168"/>
    </location>
</feature>
<dbReference type="OrthoDB" id="125971at2759"/>
<evidence type="ECO:0000256" key="1">
    <source>
        <dbReference type="SAM" id="MobiDB-lite"/>
    </source>
</evidence>
<accession>A0A976IJR5</accession>
<feature type="region of interest" description="Disordered" evidence="1">
    <location>
        <begin position="89"/>
        <end position="181"/>
    </location>
</feature>
<dbReference type="GO" id="GO:0016071">
    <property type="term" value="P:mRNA metabolic process"/>
    <property type="evidence" value="ECO:0007669"/>
    <property type="project" value="UniProtKB-ARBA"/>
</dbReference>